<keyword evidence="3 4" id="KW-0326">Glycosidase</keyword>
<gene>
    <name evidence="6" type="ORF">MIND_00442000</name>
</gene>
<keyword evidence="7" id="KW-1185">Reference proteome</keyword>
<dbReference type="GO" id="GO:0005975">
    <property type="term" value="P:carbohydrate metabolic process"/>
    <property type="evidence" value="ECO:0007669"/>
    <property type="project" value="InterPro"/>
</dbReference>
<dbReference type="InterPro" id="IPR008979">
    <property type="entry name" value="Galactose-bd-like_sf"/>
</dbReference>
<dbReference type="RefSeq" id="XP_037221526.1">
    <property type="nucleotide sequence ID" value="XM_037361234.1"/>
</dbReference>
<proteinExistence type="inferred from homology"/>
<dbReference type="SUPFAM" id="SSF75005">
    <property type="entry name" value="Arabinanase/levansucrase/invertase"/>
    <property type="match status" value="1"/>
</dbReference>
<dbReference type="CDD" id="cd18821">
    <property type="entry name" value="GH43_Pc3Gal43A-like"/>
    <property type="match status" value="1"/>
</dbReference>
<evidence type="ECO:0000313" key="7">
    <source>
        <dbReference type="Proteomes" id="UP000636479"/>
    </source>
</evidence>
<dbReference type="PROSITE" id="PS51175">
    <property type="entry name" value="CBM6"/>
    <property type="match status" value="1"/>
</dbReference>
<reference evidence="6" key="1">
    <citation type="submission" date="2020-05" db="EMBL/GenBank/DDBJ databases">
        <title>Mycena genomes resolve the evolution of fungal bioluminescence.</title>
        <authorList>
            <person name="Tsai I.J."/>
        </authorList>
    </citation>
    <scope>NUCLEOTIDE SEQUENCE</scope>
    <source>
        <strain evidence="6">171206Taipei</strain>
    </source>
</reference>
<dbReference type="InterPro" id="IPR006710">
    <property type="entry name" value="Glyco_hydro_43"/>
</dbReference>
<comment type="caution">
    <text evidence="6">The sequence shown here is derived from an EMBL/GenBank/DDBJ whole genome shotgun (WGS) entry which is preliminary data.</text>
</comment>
<dbReference type="GO" id="GO:0004553">
    <property type="term" value="F:hydrolase activity, hydrolyzing O-glycosyl compounds"/>
    <property type="evidence" value="ECO:0007669"/>
    <property type="project" value="InterPro"/>
</dbReference>
<evidence type="ECO:0000256" key="1">
    <source>
        <dbReference type="ARBA" id="ARBA00009865"/>
    </source>
</evidence>
<dbReference type="InterPro" id="IPR023296">
    <property type="entry name" value="Glyco_hydro_beta-prop_sf"/>
</dbReference>
<dbReference type="OrthoDB" id="9970295at2759"/>
<dbReference type="GO" id="GO:0030246">
    <property type="term" value="F:carbohydrate binding"/>
    <property type="evidence" value="ECO:0007669"/>
    <property type="project" value="InterPro"/>
</dbReference>
<sequence>MRGINTDHSRELREIALRLASTMRSIAALSSFGTVFLGRAFAAVIVPGAPWVDTSGNSIQAHGGGLLKVDSTYYWFGEDKASNSALFQAVSCYTSTDLTTWTRQNNALTPISGTMISNSNIVERPKVIFNKKNQEYVMWFHSDSSNYGAAMVGVASAKSPCGPYTYKTLLPLGAQSRDESIFQDGQRCGIAAQTSYLLYASDNNQNFKISRMDANYYNVTTQVNVLSGSTLEAPGIIKRNGQYYLFASHTSGWDPNPNKWFVASSISSTFSAQSDLAPQSTRTYYSQNAFDLPLVSGNAIYMGDRWRSDILSTSSYIWLPLTWASGSPQLVWADVWSLNLAAGTWSIASGTTYEAENGALSGSAVILPTDSSFSGSKAVGYLGNGGSLTITVQGIGAAQWVSFYIANGDSSWRSTTVSVNGGSAVTLQQPTTGGGHVVLSIPMKLTLRSGSNTITIGANQSNYAADLDKVIVYTAT</sequence>
<feature type="domain" description="CBM6" evidence="5">
    <location>
        <begin position="351"/>
        <end position="473"/>
    </location>
</feature>
<keyword evidence="2 4" id="KW-0378">Hydrolase</keyword>
<dbReference type="SUPFAM" id="SSF49785">
    <property type="entry name" value="Galactose-binding domain-like"/>
    <property type="match status" value="1"/>
</dbReference>
<dbReference type="Gene3D" id="2.115.10.20">
    <property type="entry name" value="Glycosyl hydrolase domain, family 43"/>
    <property type="match status" value="1"/>
</dbReference>
<dbReference type="Pfam" id="PF04616">
    <property type="entry name" value="Glyco_hydro_43"/>
    <property type="match status" value="1"/>
</dbReference>
<evidence type="ECO:0000256" key="4">
    <source>
        <dbReference type="RuleBase" id="RU361187"/>
    </source>
</evidence>
<dbReference type="Gene3D" id="2.60.120.260">
    <property type="entry name" value="Galactose-binding domain-like"/>
    <property type="match status" value="1"/>
</dbReference>
<dbReference type="Proteomes" id="UP000636479">
    <property type="component" value="Unassembled WGS sequence"/>
</dbReference>
<name>A0A8H6SY77_9AGAR</name>
<evidence type="ECO:0000259" key="5">
    <source>
        <dbReference type="PROSITE" id="PS51175"/>
    </source>
</evidence>
<dbReference type="GeneID" id="59343750"/>
<dbReference type="PANTHER" id="PTHR22925:SF3">
    <property type="entry name" value="GLYCOSYL HYDROLASE FAMILY PROTEIN 43"/>
    <property type="match status" value="1"/>
</dbReference>
<dbReference type="CDD" id="cd04081">
    <property type="entry name" value="CBM35_galactosidase-like"/>
    <property type="match status" value="1"/>
</dbReference>
<evidence type="ECO:0000256" key="3">
    <source>
        <dbReference type="ARBA" id="ARBA00023295"/>
    </source>
</evidence>
<dbReference type="AlphaFoldDB" id="A0A8H6SY77"/>
<organism evidence="6 7">
    <name type="scientific">Mycena indigotica</name>
    <dbReference type="NCBI Taxonomy" id="2126181"/>
    <lineage>
        <taxon>Eukaryota</taxon>
        <taxon>Fungi</taxon>
        <taxon>Dikarya</taxon>
        <taxon>Basidiomycota</taxon>
        <taxon>Agaricomycotina</taxon>
        <taxon>Agaricomycetes</taxon>
        <taxon>Agaricomycetidae</taxon>
        <taxon>Agaricales</taxon>
        <taxon>Marasmiineae</taxon>
        <taxon>Mycenaceae</taxon>
        <taxon>Mycena</taxon>
    </lineage>
</organism>
<protein>
    <submittedName>
        <fullName evidence="6">Galactan 1,3-beta-galactosidase</fullName>
    </submittedName>
</protein>
<evidence type="ECO:0000313" key="6">
    <source>
        <dbReference type="EMBL" id="KAF7306507.1"/>
    </source>
</evidence>
<evidence type="ECO:0000256" key="2">
    <source>
        <dbReference type="ARBA" id="ARBA00022801"/>
    </source>
</evidence>
<dbReference type="PANTHER" id="PTHR22925">
    <property type="entry name" value="GLYCOSYL HYDROLASE 43 FAMILY MEMBER"/>
    <property type="match status" value="1"/>
</dbReference>
<comment type="similarity">
    <text evidence="1 4">Belongs to the glycosyl hydrolase 43 family.</text>
</comment>
<dbReference type="EMBL" id="JACAZF010000004">
    <property type="protein sequence ID" value="KAF7306507.1"/>
    <property type="molecule type" value="Genomic_DNA"/>
</dbReference>
<dbReference type="InterPro" id="IPR005084">
    <property type="entry name" value="CBM6"/>
</dbReference>
<accession>A0A8H6SY77</accession>